<dbReference type="AlphaFoldDB" id="A0A0J7J593"/>
<proteinExistence type="inferred from homology"/>
<evidence type="ECO:0000256" key="4">
    <source>
        <dbReference type="ARBA" id="ARBA00022692"/>
    </source>
</evidence>
<name>A0A0J7J593_9GAMM</name>
<dbReference type="FunFam" id="1.10.287.950:FF:000001">
    <property type="entry name" value="Methyl-accepting chemotaxis sensory transducer"/>
    <property type="match status" value="1"/>
</dbReference>
<dbReference type="Pfam" id="PF00672">
    <property type="entry name" value="HAMP"/>
    <property type="match status" value="1"/>
</dbReference>
<dbReference type="InterPro" id="IPR032255">
    <property type="entry name" value="HBM"/>
</dbReference>
<keyword evidence="3" id="KW-1003">Cell membrane</keyword>
<dbReference type="SMART" id="SM00283">
    <property type="entry name" value="MA"/>
    <property type="match status" value="1"/>
</dbReference>
<dbReference type="PANTHER" id="PTHR32089:SF120">
    <property type="entry name" value="METHYL-ACCEPTING CHEMOTAXIS PROTEIN TLPQ"/>
    <property type="match status" value="1"/>
</dbReference>
<dbReference type="SUPFAM" id="SSF58104">
    <property type="entry name" value="Methyl-accepting chemotaxis protein (MCP) signaling domain"/>
    <property type="match status" value="1"/>
</dbReference>
<feature type="domain" description="T-SNARE coiled-coil homology" evidence="12">
    <location>
        <begin position="564"/>
        <end position="609"/>
    </location>
</feature>
<evidence type="ECO:0000256" key="3">
    <source>
        <dbReference type="ARBA" id="ARBA00022519"/>
    </source>
</evidence>
<evidence type="ECO:0000256" key="6">
    <source>
        <dbReference type="ARBA" id="ARBA00023136"/>
    </source>
</evidence>
<evidence type="ECO:0000313" key="15">
    <source>
        <dbReference type="EMBL" id="KMQ73086.1"/>
    </source>
</evidence>
<dbReference type="Pfam" id="PF00015">
    <property type="entry name" value="MCPsignal"/>
    <property type="match status" value="1"/>
</dbReference>
<gene>
    <name evidence="15" type="ORF">Msub_20282</name>
</gene>
<dbReference type="SMART" id="SM01358">
    <property type="entry name" value="HBM"/>
    <property type="match status" value="1"/>
</dbReference>
<keyword evidence="16" id="KW-1185">Reference proteome</keyword>
<dbReference type="PROSITE" id="PS50192">
    <property type="entry name" value="T_SNARE"/>
    <property type="match status" value="1"/>
</dbReference>
<dbReference type="STRING" id="1658765.Msub_20282"/>
<accession>A0A0J7J593</accession>
<feature type="domain" description="HBM" evidence="14">
    <location>
        <begin position="41"/>
        <end position="293"/>
    </location>
</feature>
<comment type="subcellular location">
    <subcellularLocation>
        <location evidence="1">Cell inner membrane</location>
        <topology evidence="1">Multi-pass membrane protein</topology>
    </subcellularLocation>
</comment>
<protein>
    <submittedName>
        <fullName evidence="15">Methyl-accepting chemotaxis protein</fullName>
    </submittedName>
</protein>
<dbReference type="CDD" id="cd06225">
    <property type="entry name" value="HAMP"/>
    <property type="match status" value="1"/>
</dbReference>
<evidence type="ECO:0000256" key="10">
    <source>
        <dbReference type="SAM" id="Phobius"/>
    </source>
</evidence>
<keyword evidence="2" id="KW-0145">Chemotaxis</keyword>
<evidence type="ECO:0000313" key="16">
    <source>
        <dbReference type="Proteomes" id="UP000036102"/>
    </source>
</evidence>
<dbReference type="PANTHER" id="PTHR32089">
    <property type="entry name" value="METHYL-ACCEPTING CHEMOTAXIS PROTEIN MCPB"/>
    <property type="match status" value="1"/>
</dbReference>
<keyword evidence="5 10" id="KW-1133">Transmembrane helix</keyword>
<dbReference type="SMART" id="SM00304">
    <property type="entry name" value="HAMP"/>
    <property type="match status" value="2"/>
</dbReference>
<feature type="domain" description="Methyl-accepting transducer" evidence="11">
    <location>
        <begin position="377"/>
        <end position="613"/>
    </location>
</feature>
<dbReference type="InterPro" id="IPR000727">
    <property type="entry name" value="T_SNARE_dom"/>
</dbReference>
<dbReference type="Gene3D" id="1.10.287.950">
    <property type="entry name" value="Methyl-accepting chemotaxis protein"/>
    <property type="match status" value="1"/>
</dbReference>
<dbReference type="PROSITE" id="PS51753">
    <property type="entry name" value="HBM"/>
    <property type="match status" value="1"/>
</dbReference>
<dbReference type="InterPro" id="IPR003660">
    <property type="entry name" value="HAMP_dom"/>
</dbReference>
<evidence type="ECO:0000256" key="1">
    <source>
        <dbReference type="ARBA" id="ARBA00004429"/>
    </source>
</evidence>
<dbReference type="OrthoDB" id="8724845at2"/>
<dbReference type="PATRIC" id="fig|1658765.3.peg.3549"/>
<evidence type="ECO:0000259" key="13">
    <source>
        <dbReference type="PROSITE" id="PS50885"/>
    </source>
</evidence>
<sequence>MRNFLLNSSVKVKLLAAFGFTLLLIAGTALSSYSAFNDLFEGNKNIKAVSEINSLVDAARFNEKNFFLRNEPRYVEGAIAAIESASALAEQEQKILQNPEQKDAMAVIRKDLGEYRAAFQRIVEQRAQKAAAEKSMEASARQAVESFIQLEQFFQARAQEQFRAGREADARESLRLVRRSGELARQMLDARRIEKNYVIAEDPADATALIQRIEAIKEGASELARLADTDAAKARIGELDKALGSYEGLFSALTENVATMNQNEARVVELAREAQEKAKSALGFEQERMSKTRDDALLILFGATLVALVFGTGSALLITRSIVRPLEQLVDHAGKVADGDLSNNIHTDRKDDLGRLMMAMQVMTENLRHMVKEVSDGIAQIASSAEELSSVTEQTSAGAAQQRDQTDQVATAMNEMTATIQEVAKNAEAAASAASESDTKANDGHNVVTTAIHGIETLSTEINQSAELISKLRDDSANIGTILDVIRDIAEQTNLLALNAAIEAARAGEQGRGFAVVADEVRGLAQRTHQSTGEIENLVNALQQGAKDAVESMHNNIKSAESSVQVSRTAGEALSSIAESVSTIQSMNHQIATAVEEQTSVAEEISENVVSIREVTDQNATANDQIAISSNDLAQLGSDLKRVAERFKV</sequence>
<dbReference type="InterPro" id="IPR004089">
    <property type="entry name" value="MCPsignal_dom"/>
</dbReference>
<organism evidence="15 16">
    <name type="scientific">Marinobacter subterrani</name>
    <dbReference type="NCBI Taxonomy" id="1658765"/>
    <lineage>
        <taxon>Bacteria</taxon>
        <taxon>Pseudomonadati</taxon>
        <taxon>Pseudomonadota</taxon>
        <taxon>Gammaproteobacteria</taxon>
        <taxon>Pseudomonadales</taxon>
        <taxon>Marinobacteraceae</taxon>
        <taxon>Marinobacter</taxon>
    </lineage>
</organism>
<dbReference type="Pfam" id="PF16591">
    <property type="entry name" value="HBM"/>
    <property type="match status" value="1"/>
</dbReference>
<reference evidence="15 16" key="1">
    <citation type="submission" date="2015-06" db="EMBL/GenBank/DDBJ databases">
        <title>Marinobacter subterrani, a genetically tractable neutrophilic iron-oxidizing strain isolated from the Soudan Iron Mine.</title>
        <authorList>
            <person name="Bonis B.M."/>
            <person name="Gralnick J.A."/>
        </authorList>
    </citation>
    <scope>NUCLEOTIDE SEQUENCE [LARGE SCALE GENOMIC DNA]</scope>
    <source>
        <strain evidence="15 16">JG233</strain>
    </source>
</reference>
<dbReference type="GO" id="GO:0007165">
    <property type="term" value="P:signal transduction"/>
    <property type="evidence" value="ECO:0007669"/>
    <property type="project" value="UniProtKB-KW"/>
</dbReference>
<evidence type="ECO:0000259" key="11">
    <source>
        <dbReference type="PROSITE" id="PS50111"/>
    </source>
</evidence>
<dbReference type="EMBL" id="LFBU01000002">
    <property type="protein sequence ID" value="KMQ73086.1"/>
    <property type="molecule type" value="Genomic_DNA"/>
</dbReference>
<evidence type="ECO:0000259" key="12">
    <source>
        <dbReference type="PROSITE" id="PS50192"/>
    </source>
</evidence>
<keyword evidence="7 9" id="KW-0807">Transducer</keyword>
<dbReference type="RefSeq" id="WP_048497379.1">
    <property type="nucleotide sequence ID" value="NZ_JADQCF010000019.1"/>
</dbReference>
<evidence type="ECO:0000256" key="8">
    <source>
        <dbReference type="ARBA" id="ARBA00029447"/>
    </source>
</evidence>
<keyword evidence="3" id="KW-0997">Cell inner membrane</keyword>
<dbReference type="CDD" id="cd11386">
    <property type="entry name" value="MCP_signal"/>
    <property type="match status" value="1"/>
</dbReference>
<keyword evidence="4 10" id="KW-0812">Transmembrane</keyword>
<feature type="domain" description="HAMP" evidence="13">
    <location>
        <begin position="320"/>
        <end position="372"/>
    </location>
</feature>
<evidence type="ECO:0000256" key="2">
    <source>
        <dbReference type="ARBA" id="ARBA00022500"/>
    </source>
</evidence>
<evidence type="ECO:0000256" key="5">
    <source>
        <dbReference type="ARBA" id="ARBA00022989"/>
    </source>
</evidence>
<evidence type="ECO:0000256" key="9">
    <source>
        <dbReference type="PROSITE-ProRule" id="PRU00284"/>
    </source>
</evidence>
<dbReference type="PROSITE" id="PS50885">
    <property type="entry name" value="HAMP"/>
    <property type="match status" value="1"/>
</dbReference>
<keyword evidence="6 10" id="KW-0472">Membrane</keyword>
<dbReference type="PROSITE" id="PS50111">
    <property type="entry name" value="CHEMOTAXIS_TRANSDUC_2"/>
    <property type="match status" value="1"/>
</dbReference>
<comment type="caution">
    <text evidence="15">The sequence shown here is derived from an EMBL/GenBank/DDBJ whole genome shotgun (WGS) entry which is preliminary data.</text>
</comment>
<comment type="similarity">
    <text evidence="8">Belongs to the methyl-accepting chemotaxis (MCP) protein family.</text>
</comment>
<evidence type="ECO:0000256" key="7">
    <source>
        <dbReference type="ARBA" id="ARBA00023224"/>
    </source>
</evidence>
<dbReference type="Proteomes" id="UP000036102">
    <property type="component" value="Unassembled WGS sequence"/>
</dbReference>
<evidence type="ECO:0000259" key="14">
    <source>
        <dbReference type="PROSITE" id="PS51753"/>
    </source>
</evidence>
<feature type="transmembrane region" description="Helical" evidence="10">
    <location>
        <begin position="296"/>
        <end position="318"/>
    </location>
</feature>
<dbReference type="GO" id="GO:0005886">
    <property type="term" value="C:plasma membrane"/>
    <property type="evidence" value="ECO:0007669"/>
    <property type="project" value="UniProtKB-SubCell"/>
</dbReference>
<dbReference type="GO" id="GO:0006935">
    <property type="term" value="P:chemotaxis"/>
    <property type="evidence" value="ECO:0007669"/>
    <property type="project" value="UniProtKB-KW"/>
</dbReference>